<reference evidence="1" key="1">
    <citation type="journal article" date="2013" name="Environ. Microbiol.">
        <title>Microbiota from the distal guts of lean and obese adolescents exhibit partial functional redundancy besides clear differences in community structure.</title>
        <authorList>
            <person name="Ferrer M."/>
            <person name="Ruiz A."/>
            <person name="Lanza F."/>
            <person name="Haange S.B."/>
            <person name="Oberbach A."/>
            <person name="Till H."/>
            <person name="Bargiela R."/>
            <person name="Campoy C."/>
            <person name="Segura M.T."/>
            <person name="Richter M."/>
            <person name="von Bergen M."/>
            <person name="Seifert J."/>
            <person name="Suarez A."/>
        </authorList>
    </citation>
    <scope>NUCLEOTIDE SEQUENCE</scope>
</reference>
<dbReference type="Gene3D" id="2.40.30.140">
    <property type="match status" value="1"/>
</dbReference>
<proteinExistence type="predicted"/>
<accession>K1U524</accession>
<name>K1U524_9ZZZZ</name>
<dbReference type="AlphaFoldDB" id="K1U524"/>
<dbReference type="SUPFAM" id="SSF51445">
    <property type="entry name" value="(Trans)glycosidases"/>
    <property type="match status" value="1"/>
</dbReference>
<organism evidence="1">
    <name type="scientific">human gut metagenome</name>
    <dbReference type="NCBI Taxonomy" id="408170"/>
    <lineage>
        <taxon>unclassified sequences</taxon>
        <taxon>metagenomes</taxon>
        <taxon>organismal metagenomes</taxon>
    </lineage>
</organism>
<gene>
    <name evidence="1" type="ORF">LEA_01452</name>
</gene>
<feature type="non-terminal residue" evidence="1">
    <location>
        <position position="1"/>
    </location>
</feature>
<dbReference type="InterPro" id="IPR017853">
    <property type="entry name" value="GH"/>
</dbReference>
<dbReference type="EMBL" id="AJWY01001008">
    <property type="protein sequence ID" value="EKC80372.1"/>
    <property type="molecule type" value="Genomic_DNA"/>
</dbReference>
<protein>
    <submittedName>
        <fullName evidence="1">Cytoplasmic alpha-amylase</fullName>
    </submittedName>
</protein>
<sequence length="153" mass="18231">EIRLCLNHTKLELGQSLLFYGRNNTYSSFKWNWTHFHGVDWDDKQKKTSVFRFYGKHWDESVDKENGNFDYLMGCDVDLNNVDVVEELTSWSKWYLDLTKVDGFRIDAVKHIRASFFEDWLDELQDYSTKPLFTVGEYWSGNVESLKTYLEAN</sequence>
<dbReference type="GO" id="GO:0005975">
    <property type="term" value="P:carbohydrate metabolic process"/>
    <property type="evidence" value="ECO:0007669"/>
    <property type="project" value="InterPro"/>
</dbReference>
<evidence type="ECO:0000313" key="1">
    <source>
        <dbReference type="EMBL" id="EKC80372.1"/>
    </source>
</evidence>
<dbReference type="Gene3D" id="3.20.20.80">
    <property type="entry name" value="Glycosidases"/>
    <property type="match status" value="1"/>
</dbReference>
<comment type="caution">
    <text evidence="1">The sequence shown here is derived from an EMBL/GenBank/DDBJ whole genome shotgun (WGS) entry which is preliminary data.</text>
</comment>